<dbReference type="PANTHER" id="PTHR37023:SF1">
    <property type="entry name" value="ISSOD25 TRANSPOSASE TNPA_ISSOD25"/>
    <property type="match status" value="1"/>
</dbReference>
<comment type="caution">
    <text evidence="3">The sequence shown here is derived from an EMBL/GenBank/DDBJ whole genome shotgun (WGS) entry which is preliminary data.</text>
</comment>
<reference evidence="3" key="1">
    <citation type="journal article" date="2015" name="Nature">
        <title>Complex archaea that bridge the gap between prokaryotes and eukaryotes.</title>
        <authorList>
            <person name="Spang A."/>
            <person name="Saw J.H."/>
            <person name="Jorgensen S.L."/>
            <person name="Zaremba-Niedzwiedzka K."/>
            <person name="Martijn J."/>
            <person name="Lind A.E."/>
            <person name="van Eijk R."/>
            <person name="Schleper C."/>
            <person name="Guy L."/>
            <person name="Ettema T.J."/>
        </authorList>
    </citation>
    <scope>NUCLEOTIDE SEQUENCE</scope>
</reference>
<evidence type="ECO:0000259" key="1">
    <source>
        <dbReference type="Pfam" id="PF04986"/>
    </source>
</evidence>
<evidence type="ECO:0000259" key="2">
    <source>
        <dbReference type="Pfam" id="PF14319"/>
    </source>
</evidence>
<dbReference type="Pfam" id="PF04986">
    <property type="entry name" value="Y2_Tnp"/>
    <property type="match status" value="1"/>
</dbReference>
<accession>A0A0F9K7L6</accession>
<dbReference type="AlphaFoldDB" id="A0A0F9K7L6"/>
<dbReference type="GO" id="GO:0004803">
    <property type="term" value="F:transposase activity"/>
    <property type="evidence" value="ECO:0007669"/>
    <property type="project" value="InterPro"/>
</dbReference>
<name>A0A0F9K7L6_9ZZZZ</name>
<feature type="domain" description="Transposase zinc-binding" evidence="2">
    <location>
        <begin position="28"/>
        <end position="118"/>
    </location>
</feature>
<dbReference type="EMBL" id="LAZR01014315">
    <property type="protein sequence ID" value="KKM18043.1"/>
    <property type="molecule type" value="Genomic_DNA"/>
</dbReference>
<gene>
    <name evidence="3" type="ORF">LCGC14_1669660</name>
</gene>
<sequence>MPVYTPREQNVIQKIIKDHFSDFEKRYDDHYADKYGKYRIIRIKQAVEKFIECGDYSKGIARIKCTNPDCDHEYFRPFSCKSWYLCPSCNQKRLLLFAEHLSENVLFRLPHRQYVFTVPKILRLYFKYDRNLFEDVSRIISSIIQDFYNESAPAALKTASVVSYQSFGDLVRWNPHYHCLVLEGGIDEAGSFHHIPIKDTVSLTEVFRRRVIKLFVDRGLLDPHFARKLLSWKHSGFSVDASVSILASSQKARVNLSQYIVRHPVSLKKIMYIEENSTIIYKTKFNEYWKESIKYFRATDFIAELTQHIPSKHKHLIRYYGLYSSRTRGKATRDGSLAKYGYTSTPQETPGQDSNLEMENVSNKASRRSWARLIQKVYEVDPLICPKCGHALKVIAVITEPHEVRKILECLKRNHAPPFDKVVTKAS</sequence>
<dbReference type="GO" id="GO:0003677">
    <property type="term" value="F:DNA binding"/>
    <property type="evidence" value="ECO:0007669"/>
    <property type="project" value="InterPro"/>
</dbReference>
<evidence type="ECO:0000313" key="3">
    <source>
        <dbReference type="EMBL" id="KKM18043.1"/>
    </source>
</evidence>
<proteinExistence type="predicted"/>
<dbReference type="Pfam" id="PF14319">
    <property type="entry name" value="Zn_Tnp_IS91"/>
    <property type="match status" value="1"/>
</dbReference>
<dbReference type="InterPro" id="IPR007069">
    <property type="entry name" value="Transposase_32"/>
</dbReference>
<feature type="domain" description="Transposase IS801/IS1294" evidence="1">
    <location>
        <begin position="164"/>
        <end position="327"/>
    </location>
</feature>
<dbReference type="InterPro" id="IPR026889">
    <property type="entry name" value="Zn_Tnp"/>
</dbReference>
<protein>
    <submittedName>
        <fullName evidence="3">Uncharacterized protein</fullName>
    </submittedName>
</protein>
<dbReference type="GO" id="GO:0006313">
    <property type="term" value="P:DNA transposition"/>
    <property type="evidence" value="ECO:0007669"/>
    <property type="project" value="InterPro"/>
</dbReference>
<dbReference type="PANTHER" id="PTHR37023">
    <property type="entry name" value="TRANSPOSASE"/>
    <property type="match status" value="1"/>
</dbReference>
<organism evidence="3">
    <name type="scientific">marine sediment metagenome</name>
    <dbReference type="NCBI Taxonomy" id="412755"/>
    <lineage>
        <taxon>unclassified sequences</taxon>
        <taxon>metagenomes</taxon>
        <taxon>ecological metagenomes</taxon>
    </lineage>
</organism>